<accession>A0ABP0RI58</accession>
<feature type="non-terminal residue" evidence="1">
    <location>
        <position position="1"/>
    </location>
</feature>
<name>A0ABP0RI58_9DINO</name>
<proteinExistence type="predicted"/>
<gene>
    <name evidence="1" type="ORF">SCF082_LOCUS46943</name>
</gene>
<reference evidence="1 2" key="1">
    <citation type="submission" date="2024-02" db="EMBL/GenBank/DDBJ databases">
        <authorList>
            <person name="Chen Y."/>
            <person name="Shah S."/>
            <person name="Dougan E. K."/>
            <person name="Thang M."/>
            <person name="Chan C."/>
        </authorList>
    </citation>
    <scope>NUCLEOTIDE SEQUENCE [LARGE SCALE GENOMIC DNA]</scope>
</reference>
<comment type="caution">
    <text evidence="1">The sequence shown here is derived from an EMBL/GenBank/DDBJ whole genome shotgun (WGS) entry which is preliminary data.</text>
</comment>
<keyword evidence="2" id="KW-1185">Reference proteome</keyword>
<dbReference type="Proteomes" id="UP001642464">
    <property type="component" value="Unassembled WGS sequence"/>
</dbReference>
<evidence type="ECO:0000313" key="1">
    <source>
        <dbReference type="EMBL" id="CAK9100293.1"/>
    </source>
</evidence>
<sequence>GLAMPLVAHALEQQRRFEGVEAAAKAKAQAHSSDRVQEVAAWKDAVGVLQQGLVPLMNSLEGAEELLQGLYAALREPLRSMFKELHSGWQKHSRYKGET</sequence>
<evidence type="ECO:0000313" key="2">
    <source>
        <dbReference type="Proteomes" id="UP001642464"/>
    </source>
</evidence>
<dbReference type="EMBL" id="CAXAMM010041603">
    <property type="protein sequence ID" value="CAK9100293.1"/>
    <property type="molecule type" value="Genomic_DNA"/>
</dbReference>
<protein>
    <submittedName>
        <fullName evidence="1">Uncharacterized protein</fullName>
    </submittedName>
</protein>
<organism evidence="1 2">
    <name type="scientific">Durusdinium trenchii</name>
    <dbReference type="NCBI Taxonomy" id="1381693"/>
    <lineage>
        <taxon>Eukaryota</taxon>
        <taxon>Sar</taxon>
        <taxon>Alveolata</taxon>
        <taxon>Dinophyceae</taxon>
        <taxon>Suessiales</taxon>
        <taxon>Symbiodiniaceae</taxon>
        <taxon>Durusdinium</taxon>
    </lineage>
</organism>